<accession>A0ABP8ILS6</accession>
<evidence type="ECO:0008006" key="3">
    <source>
        <dbReference type="Google" id="ProtNLM"/>
    </source>
</evidence>
<dbReference type="RefSeq" id="WP_345237001.1">
    <property type="nucleotide sequence ID" value="NZ_BAABGZ010000066.1"/>
</dbReference>
<dbReference type="InterPro" id="IPR045384">
    <property type="entry name" value="DUF6527"/>
</dbReference>
<dbReference type="Pfam" id="PF20137">
    <property type="entry name" value="BubE"/>
    <property type="match status" value="1"/>
</dbReference>
<reference evidence="2" key="1">
    <citation type="journal article" date="2019" name="Int. J. Syst. Evol. Microbiol.">
        <title>The Global Catalogue of Microorganisms (GCM) 10K type strain sequencing project: providing services to taxonomists for standard genome sequencing and annotation.</title>
        <authorList>
            <consortium name="The Broad Institute Genomics Platform"/>
            <consortium name="The Broad Institute Genome Sequencing Center for Infectious Disease"/>
            <person name="Wu L."/>
            <person name="Ma J."/>
        </authorList>
    </citation>
    <scope>NUCLEOTIDE SEQUENCE [LARGE SCALE GENOMIC DNA]</scope>
    <source>
        <strain evidence="2">JCM 17923</strain>
    </source>
</reference>
<proteinExistence type="predicted"/>
<keyword evidence="2" id="KW-1185">Reference proteome</keyword>
<protein>
    <recommendedName>
        <fullName evidence="3">Ammonia monooxygenase</fullName>
    </recommendedName>
</protein>
<sequence length="121" mass="13173">MSEPVILPISNTPGYYVFRCPGCNESHRINTNPHNPGACWSLSGPPDRPTISPSVLVRSGHYVPGGTAKDGRCWCDYHRENPGSNAPTCYVCHSFVRDGQIEFLHDCTHALAGQTVPLPAL</sequence>
<name>A0ABP8ILS6_9BACT</name>
<comment type="caution">
    <text evidence="1">The sequence shown here is derived from an EMBL/GenBank/DDBJ whole genome shotgun (WGS) entry which is preliminary data.</text>
</comment>
<dbReference type="EMBL" id="BAABGZ010000066">
    <property type="protein sequence ID" value="GAA4362728.1"/>
    <property type="molecule type" value="Genomic_DNA"/>
</dbReference>
<organism evidence="1 2">
    <name type="scientific">Hymenobacter saemangeumensis</name>
    <dbReference type="NCBI Taxonomy" id="1084522"/>
    <lineage>
        <taxon>Bacteria</taxon>
        <taxon>Pseudomonadati</taxon>
        <taxon>Bacteroidota</taxon>
        <taxon>Cytophagia</taxon>
        <taxon>Cytophagales</taxon>
        <taxon>Hymenobacteraceae</taxon>
        <taxon>Hymenobacter</taxon>
    </lineage>
</organism>
<evidence type="ECO:0000313" key="1">
    <source>
        <dbReference type="EMBL" id="GAA4362728.1"/>
    </source>
</evidence>
<evidence type="ECO:0000313" key="2">
    <source>
        <dbReference type="Proteomes" id="UP001501153"/>
    </source>
</evidence>
<gene>
    <name evidence="1" type="ORF">GCM10023185_30930</name>
</gene>
<dbReference type="Proteomes" id="UP001501153">
    <property type="component" value="Unassembled WGS sequence"/>
</dbReference>